<dbReference type="EMBL" id="NCKU01008787">
    <property type="protein sequence ID" value="RWS01683.1"/>
    <property type="molecule type" value="Genomic_DNA"/>
</dbReference>
<evidence type="ECO:0000256" key="7">
    <source>
        <dbReference type="ARBA" id="ARBA00023160"/>
    </source>
</evidence>
<evidence type="ECO:0000313" key="12">
    <source>
        <dbReference type="EMBL" id="RWS01802.1"/>
    </source>
</evidence>
<protein>
    <submittedName>
        <fullName evidence="12">Fatty acid synthase-like protein</fullName>
    </submittedName>
</protein>
<dbReference type="EMBL" id="NCKU01008714">
    <property type="protein sequence ID" value="RWS01733.1"/>
    <property type="molecule type" value="Genomic_DNA"/>
</dbReference>
<feature type="domain" description="Ketosynthase family 3 (KS3)" evidence="9">
    <location>
        <begin position="4"/>
        <end position="236"/>
    </location>
</feature>
<evidence type="ECO:0000256" key="2">
    <source>
        <dbReference type="ARBA" id="ARBA00022516"/>
    </source>
</evidence>
<keyword evidence="6" id="KW-0443">Lipid metabolism</keyword>
<dbReference type="InterPro" id="IPR014043">
    <property type="entry name" value="Acyl_transferase_dom"/>
</dbReference>
<evidence type="ECO:0000256" key="3">
    <source>
        <dbReference type="ARBA" id="ARBA00022832"/>
    </source>
</evidence>
<evidence type="ECO:0000259" key="9">
    <source>
        <dbReference type="PROSITE" id="PS52004"/>
    </source>
</evidence>
<dbReference type="EMBL" id="NCKU01008604">
    <property type="protein sequence ID" value="RWS01802.1"/>
    <property type="molecule type" value="Genomic_DNA"/>
</dbReference>
<dbReference type="Proteomes" id="UP000285301">
    <property type="component" value="Unassembled WGS sequence"/>
</dbReference>
<dbReference type="SMART" id="SM00829">
    <property type="entry name" value="PKS_ER"/>
    <property type="match status" value="1"/>
</dbReference>
<keyword evidence="7" id="KW-0275">Fatty acid biosynthesis</keyword>
<keyword evidence="13" id="KW-1185">Reference proteome</keyword>
<keyword evidence="1" id="KW-0596">Phosphopantetheine</keyword>
<evidence type="ECO:0000256" key="8">
    <source>
        <dbReference type="ARBA" id="ARBA00023268"/>
    </source>
</evidence>
<dbReference type="AlphaFoldDB" id="A0A3S3Q1S9"/>
<dbReference type="Gene3D" id="3.30.70.3290">
    <property type="match status" value="1"/>
</dbReference>
<keyword evidence="4" id="KW-0521">NADP</keyword>
<dbReference type="SMART" id="SM00827">
    <property type="entry name" value="PKS_AT"/>
    <property type="match status" value="1"/>
</dbReference>
<sequence length="970" mass="110783">MDSFDEIVISGISGRFPQSNSIYEFRDNLFSGIDMVTEDDRWPKGEEIIYYVCSAMIFVDVFNITNRIAKLNHYSEFDAEFFEISDQEADLIDPQIRMLLEVVFECIYDAGMNLSSIKGPRTGIFMASFFNEIDRNLTIQHSEYIGYKQIFLGRLCHAFDVRGPSYFYETACSSASTCIAEAFSAIRHKQVDQAIIASCNISLSPTFASLFQKLGLVSKEGKCRHLDEKASGLSNGMMVATDLSVEEFEQSRIPNVCIACDNSKKSITVAGNKEAVSRFVEKLNSENRFVKVVKTNGISFHCPEVDLFFDKIREKFLKLMPQMHARSSKWISTSIQECNWQQATNEIVGEYFSRLIRATVTFRDAVRHIPKNAVIFEVSSRKFLTSILNHSLADKCTKLFITNGPSMNEQSVVDSALANFGTLYELGFDVNIEKLYTSVEYPFPNDVDSFSPLIKLDHSKPKLETKTSLKIEVINEEGKYKFIIAENNKKVVSGLVFFTEKENDEVDFDNTTDNETSALCLTSDDVYKEFEIRGYRYGDNFKLISEAKSDGSGARIRWTNNFVTFLDNMFQLHIVSNQNRSLRVPTRVNNIILNPKKFRSDQDIIAVYIDRYTEECFTQGIMIHGLKFVEIRRNSDLQEISIEKYVFVPYKENEERNVDYDLDLEPSIQIVAENVSGSLIKVTEINFHCEPFENLIFDILISNNHTSFNYYQLYFNESENTSKKYEYKSFLITEEFKFPSEVNASDVFIMKVKSKDLSKLCFESILMSLNENGFILFAIEQRMIESEIGELSKVLKMIVVYEKTYSNATIILFKKQRVEFEALINCENYSLSLKTIGDLSSFQWTQSVSSSQKNSPNLCIVHYSAFNFKDLMLSTGKLGLESIPKADLREIPIGMEFSGVDSKGNKIMGFVRSDVIAYHLVSDGIKSGVVAPLPKTIFSKNKIEDAFRFMSKGTHIGKILIDMKSDQMIQ</sequence>
<dbReference type="SMART" id="SM00825">
    <property type="entry name" value="PKS_KS"/>
    <property type="match status" value="1"/>
</dbReference>
<dbReference type="InterPro" id="IPR020843">
    <property type="entry name" value="ER"/>
</dbReference>
<organism evidence="12 13">
    <name type="scientific">Dinothrombium tinctorium</name>
    <dbReference type="NCBI Taxonomy" id="1965070"/>
    <lineage>
        <taxon>Eukaryota</taxon>
        <taxon>Metazoa</taxon>
        <taxon>Ecdysozoa</taxon>
        <taxon>Arthropoda</taxon>
        <taxon>Chelicerata</taxon>
        <taxon>Arachnida</taxon>
        <taxon>Acari</taxon>
        <taxon>Acariformes</taxon>
        <taxon>Trombidiformes</taxon>
        <taxon>Prostigmata</taxon>
        <taxon>Anystina</taxon>
        <taxon>Parasitengona</taxon>
        <taxon>Trombidioidea</taxon>
        <taxon>Trombidiidae</taxon>
        <taxon>Dinothrombium</taxon>
    </lineage>
</organism>
<dbReference type="InterPro" id="IPR050091">
    <property type="entry name" value="PKS_NRPS_Biosynth_Enz"/>
</dbReference>
<dbReference type="CDD" id="cd00833">
    <property type="entry name" value="PKS"/>
    <property type="match status" value="1"/>
</dbReference>
<keyword evidence="3" id="KW-0276">Fatty acid metabolism</keyword>
<reference evidence="12 13" key="1">
    <citation type="journal article" date="2018" name="Gigascience">
        <title>Genomes of trombidid mites reveal novel predicted allergens and laterally-transferred genes associated with secondary metabolism.</title>
        <authorList>
            <person name="Dong X."/>
            <person name="Chaisiri K."/>
            <person name="Xia D."/>
            <person name="Armstrong S.D."/>
            <person name="Fang Y."/>
            <person name="Donnelly M.J."/>
            <person name="Kadowaki T."/>
            <person name="McGarry J.W."/>
            <person name="Darby A.C."/>
            <person name="Makepeace B.L."/>
        </authorList>
    </citation>
    <scope>NUCLEOTIDE SEQUENCE [LARGE SCALE GENOMIC DNA]</scope>
    <source>
        <strain evidence="12">UoL-WK</strain>
    </source>
</reference>
<dbReference type="GO" id="GO:0016491">
    <property type="term" value="F:oxidoreductase activity"/>
    <property type="evidence" value="ECO:0007669"/>
    <property type="project" value="UniProtKB-KW"/>
</dbReference>
<reference evidence="12" key="2">
    <citation type="submission" date="2018-11" db="EMBL/GenBank/DDBJ databases">
        <title>Trombidioid mite genomics.</title>
        <authorList>
            <person name="Dong X."/>
        </authorList>
    </citation>
    <scope>NUCLEOTIDE SEQUENCE</scope>
    <source>
        <strain evidence="12">UoL-WK</strain>
    </source>
</reference>
<dbReference type="PANTHER" id="PTHR43775:SF7">
    <property type="entry name" value="FATTY ACID SYNTHASE"/>
    <property type="match status" value="1"/>
</dbReference>
<comment type="caution">
    <text evidence="12">The sequence shown here is derived from an EMBL/GenBank/DDBJ whole genome shotgun (WGS) entry which is preliminary data.</text>
</comment>
<feature type="non-terminal residue" evidence="12">
    <location>
        <position position="970"/>
    </location>
</feature>
<dbReference type="SUPFAM" id="SSF53901">
    <property type="entry name" value="Thiolase-like"/>
    <property type="match status" value="1"/>
</dbReference>
<dbReference type="InterPro" id="IPR042104">
    <property type="entry name" value="PKS_dehydratase_sf"/>
</dbReference>
<keyword evidence="2" id="KW-0444">Lipid biosynthesis</keyword>
<dbReference type="Pfam" id="PF00109">
    <property type="entry name" value="ketoacyl-synt"/>
    <property type="match status" value="1"/>
</dbReference>
<evidence type="ECO:0000256" key="5">
    <source>
        <dbReference type="ARBA" id="ARBA00023002"/>
    </source>
</evidence>
<dbReference type="InterPro" id="IPR014030">
    <property type="entry name" value="Ketoacyl_synth_N"/>
</dbReference>
<dbReference type="Gene3D" id="1.10.287.1960">
    <property type="match status" value="1"/>
</dbReference>
<gene>
    <name evidence="11" type="ORF">B4U79_09900</name>
    <name evidence="12" type="ORF">B4U79_10713</name>
    <name evidence="10" type="ORF">B4U79_14108</name>
</gene>
<evidence type="ECO:0000256" key="1">
    <source>
        <dbReference type="ARBA" id="ARBA00022450"/>
    </source>
</evidence>
<dbReference type="OrthoDB" id="6510016at2759"/>
<dbReference type="Pfam" id="PF00698">
    <property type="entry name" value="Acyl_transf_1"/>
    <property type="match status" value="1"/>
</dbReference>
<evidence type="ECO:0000313" key="11">
    <source>
        <dbReference type="EMBL" id="RWS01733.1"/>
    </source>
</evidence>
<evidence type="ECO:0000256" key="6">
    <source>
        <dbReference type="ARBA" id="ARBA00023098"/>
    </source>
</evidence>
<dbReference type="GO" id="GO:0006633">
    <property type="term" value="P:fatty acid biosynthetic process"/>
    <property type="evidence" value="ECO:0007669"/>
    <property type="project" value="UniProtKB-KW"/>
</dbReference>
<dbReference type="PANTHER" id="PTHR43775">
    <property type="entry name" value="FATTY ACID SYNTHASE"/>
    <property type="match status" value="1"/>
</dbReference>
<dbReference type="SUPFAM" id="SSF55048">
    <property type="entry name" value="Probable ACP-binding domain of malonyl-CoA ACP transacylase"/>
    <property type="match status" value="1"/>
</dbReference>
<dbReference type="InterPro" id="IPR020841">
    <property type="entry name" value="PKS_Beta-ketoAc_synthase_dom"/>
</dbReference>
<name>A0A3S3Q1S9_9ACAR</name>
<dbReference type="InterPro" id="IPR016036">
    <property type="entry name" value="Malonyl_transacylase_ACP-bd"/>
</dbReference>
<dbReference type="Gene3D" id="3.10.129.110">
    <property type="entry name" value="Polyketide synthase dehydratase"/>
    <property type="match status" value="1"/>
</dbReference>
<evidence type="ECO:0000313" key="10">
    <source>
        <dbReference type="EMBL" id="RWS01683.1"/>
    </source>
</evidence>
<dbReference type="GO" id="GO:0004312">
    <property type="term" value="F:fatty acid synthase activity"/>
    <property type="evidence" value="ECO:0007669"/>
    <property type="project" value="TreeGrafter"/>
</dbReference>
<dbReference type="Gene3D" id="3.30.70.250">
    <property type="entry name" value="Malonyl-CoA ACP transacylase, ACP-binding"/>
    <property type="match status" value="1"/>
</dbReference>
<dbReference type="Gene3D" id="3.40.47.10">
    <property type="match status" value="1"/>
</dbReference>
<proteinExistence type="predicted"/>
<keyword evidence="8" id="KW-0511">Multifunctional enzyme</keyword>
<keyword evidence="5" id="KW-0560">Oxidoreductase</keyword>
<evidence type="ECO:0000256" key="4">
    <source>
        <dbReference type="ARBA" id="ARBA00022857"/>
    </source>
</evidence>
<dbReference type="Gene3D" id="3.90.180.10">
    <property type="entry name" value="Medium-chain alcohol dehydrogenases, catalytic domain"/>
    <property type="match status" value="2"/>
</dbReference>
<dbReference type="STRING" id="1965070.A0A3S3Q1S9"/>
<accession>A0A3S3Q1S9</accession>
<dbReference type="PROSITE" id="PS52004">
    <property type="entry name" value="KS3_2"/>
    <property type="match status" value="1"/>
</dbReference>
<evidence type="ECO:0000313" key="13">
    <source>
        <dbReference type="Proteomes" id="UP000285301"/>
    </source>
</evidence>
<dbReference type="InterPro" id="IPR016039">
    <property type="entry name" value="Thiolase-like"/>
</dbReference>